<dbReference type="EMBL" id="BPLR01007526">
    <property type="protein sequence ID" value="GIY17610.1"/>
    <property type="molecule type" value="Genomic_DNA"/>
</dbReference>
<evidence type="ECO:0000313" key="3">
    <source>
        <dbReference type="Proteomes" id="UP001054945"/>
    </source>
</evidence>
<dbReference type="AlphaFoldDB" id="A0AAV4R7B0"/>
<proteinExistence type="predicted"/>
<dbReference type="Proteomes" id="UP001054945">
    <property type="component" value="Unassembled WGS sequence"/>
</dbReference>
<feature type="region of interest" description="Disordered" evidence="1">
    <location>
        <begin position="117"/>
        <end position="144"/>
    </location>
</feature>
<evidence type="ECO:0000313" key="2">
    <source>
        <dbReference type="EMBL" id="GIY17610.1"/>
    </source>
</evidence>
<evidence type="ECO:0000256" key="1">
    <source>
        <dbReference type="SAM" id="MobiDB-lite"/>
    </source>
</evidence>
<organism evidence="2 3">
    <name type="scientific">Caerostris extrusa</name>
    <name type="common">Bark spider</name>
    <name type="synonym">Caerostris bankana</name>
    <dbReference type="NCBI Taxonomy" id="172846"/>
    <lineage>
        <taxon>Eukaryota</taxon>
        <taxon>Metazoa</taxon>
        <taxon>Ecdysozoa</taxon>
        <taxon>Arthropoda</taxon>
        <taxon>Chelicerata</taxon>
        <taxon>Arachnida</taxon>
        <taxon>Araneae</taxon>
        <taxon>Araneomorphae</taxon>
        <taxon>Entelegynae</taxon>
        <taxon>Araneoidea</taxon>
        <taxon>Araneidae</taxon>
        <taxon>Caerostris</taxon>
    </lineage>
</organism>
<accession>A0AAV4R7B0</accession>
<reference evidence="2 3" key="1">
    <citation type="submission" date="2021-06" db="EMBL/GenBank/DDBJ databases">
        <title>Caerostris extrusa draft genome.</title>
        <authorList>
            <person name="Kono N."/>
            <person name="Arakawa K."/>
        </authorList>
    </citation>
    <scope>NUCLEOTIDE SEQUENCE [LARGE SCALE GENOMIC DNA]</scope>
</reference>
<protein>
    <submittedName>
        <fullName evidence="2">Uncharacterized protein</fullName>
    </submittedName>
</protein>
<comment type="caution">
    <text evidence="2">The sequence shown here is derived from an EMBL/GenBank/DDBJ whole genome shotgun (WGS) entry which is preliminary data.</text>
</comment>
<name>A0AAV4R7B0_CAEEX</name>
<sequence length="186" mass="20632">MSPTLASGGGLPQKKAALFVNTQDSCAYFAIGNIRPIEVLRRKVAHAREEVNILKSHTFGTRRRKCSDVSDDSESLYASLFRLFVWLLSSLLSLSGRGTNSFREVIAIYPLPDLRRGGGSTPEVDNPVPLHPRPPGQESESAEPGWLMEEDASPFCFRHAYFSNSYPKGLKARFISIGLHKKRLAV</sequence>
<gene>
    <name evidence="2" type="ORF">CEXT_778281</name>
</gene>
<keyword evidence="3" id="KW-1185">Reference proteome</keyword>